<dbReference type="EMBL" id="CP080095">
    <property type="protein sequence ID" value="QYD70767.1"/>
    <property type="molecule type" value="Genomic_DNA"/>
</dbReference>
<dbReference type="InterPro" id="IPR013974">
    <property type="entry name" value="SAF"/>
</dbReference>
<dbReference type="InterPro" id="IPR039246">
    <property type="entry name" value="Flagellar_FlgA"/>
</dbReference>
<feature type="domain" description="SAF" evidence="4">
    <location>
        <begin position="412"/>
        <end position="474"/>
    </location>
</feature>
<keyword evidence="5" id="KW-0966">Cell projection</keyword>
<name>A0ABX8UTU4_9BURK</name>
<dbReference type="InterPro" id="IPR041231">
    <property type="entry name" value="FlgA_N"/>
</dbReference>
<dbReference type="Proteomes" id="UP000826462">
    <property type="component" value="Chromosome 1"/>
</dbReference>
<keyword evidence="6" id="KW-1185">Reference proteome</keyword>
<protein>
    <submittedName>
        <fullName evidence="5">Flagellar basal body P-ring formation protein FlgA</fullName>
    </submittedName>
</protein>
<keyword evidence="5" id="KW-0282">Flagellum</keyword>
<dbReference type="Gene3D" id="2.30.30.760">
    <property type="match status" value="1"/>
</dbReference>
<keyword evidence="2" id="KW-0732">Signal</keyword>
<gene>
    <name evidence="5" type="primary">flgA</name>
    <name evidence="5" type="ORF">KZJ38_02100</name>
</gene>
<accession>A0ABX8UTU4</accession>
<reference evidence="5 6" key="1">
    <citation type="submission" date="2021-07" db="EMBL/GenBank/DDBJ databases">
        <title>Paraburkholderia edwinii protects Aspergillus sp. from phenazines by acting as a toxin sponge.</title>
        <authorList>
            <person name="Dahlstrom K.M."/>
            <person name="Newman D.K."/>
        </authorList>
    </citation>
    <scope>NUCLEOTIDE SEQUENCE [LARGE SCALE GENOMIC DNA]</scope>
    <source>
        <strain evidence="5 6">Pe01</strain>
    </source>
</reference>
<dbReference type="CDD" id="cd11614">
    <property type="entry name" value="SAF_CpaB_FlgA_like"/>
    <property type="match status" value="1"/>
</dbReference>
<evidence type="ECO:0000256" key="2">
    <source>
        <dbReference type="ARBA" id="ARBA00022729"/>
    </source>
</evidence>
<dbReference type="Pfam" id="PF13144">
    <property type="entry name" value="ChapFlgA"/>
    <property type="match status" value="1"/>
</dbReference>
<dbReference type="NCBIfam" id="TIGR03170">
    <property type="entry name" value="flgA_cterm"/>
    <property type="match status" value="1"/>
</dbReference>
<evidence type="ECO:0000313" key="6">
    <source>
        <dbReference type="Proteomes" id="UP000826462"/>
    </source>
</evidence>
<dbReference type="Gene3D" id="3.90.1210.10">
    <property type="entry name" value="Antifreeze-like/N-acetylneuraminic acid synthase C-terminal domain"/>
    <property type="match status" value="1"/>
</dbReference>
<evidence type="ECO:0000259" key="4">
    <source>
        <dbReference type="SMART" id="SM00858"/>
    </source>
</evidence>
<comment type="subcellular location">
    <subcellularLocation>
        <location evidence="1">Periplasm</location>
    </subcellularLocation>
</comment>
<sequence length="536" mass="53107">MPALAYAQANGGPIVIPGPGEKNPADAQALVARMGTAGRPTQPTSAALAALRPTRAAQRAANAENGEIVIPGTGEPGAHTAAGAYAANATSGTVTSGRVMTAGALPGVPVTLQPVTVQQPAQGVAPVVVSNAQARYSVPASDIRAADAADASAPVQIDPLSARGEPPQLGGPGGTAAVRTQATNAQPMNVATGAPITVAQANAAQIKAAQQWAAQAAQSQPASAGQAGSNAQAMRQVTATAAAQAAQAAASARTAAQSTAPAMTAQATAPAPQRLAQSAQAAQAAQLQPVRYTPRAGVAGGTVPAVATINAGGANALAASTPNAAPVPAGQQDGETIRATAFTFLQQQTAGLPGKITITVAPAFPRGLAACTSLEPFMPVGARLWGRTSVGVRCAGARPWTLYLQARISLQATYYTASRQIAPGETLTAADLVAHEGDLATLPQTVITDPSQAVGAVALVRIGAGLPLRQDTIRGTSSITAGQTVRVVAAGEGFSISAEGSAMNNATPGQQVRVKTTNGQIVTGVVKDGSTVEIQM</sequence>
<dbReference type="Pfam" id="PF17656">
    <property type="entry name" value="ChapFlgA_N"/>
    <property type="match status" value="1"/>
</dbReference>
<dbReference type="InterPro" id="IPR017585">
    <property type="entry name" value="SAF_FlgA"/>
</dbReference>
<evidence type="ECO:0000256" key="3">
    <source>
        <dbReference type="ARBA" id="ARBA00022764"/>
    </source>
</evidence>
<keyword evidence="5" id="KW-0969">Cilium</keyword>
<organism evidence="5 6">
    <name type="scientific">Paraburkholderia edwinii</name>
    <dbReference type="NCBI Taxonomy" id="2861782"/>
    <lineage>
        <taxon>Bacteria</taxon>
        <taxon>Pseudomonadati</taxon>
        <taxon>Pseudomonadota</taxon>
        <taxon>Betaproteobacteria</taxon>
        <taxon>Burkholderiales</taxon>
        <taxon>Burkholderiaceae</taxon>
        <taxon>Paraburkholderia</taxon>
    </lineage>
</organism>
<dbReference type="SMART" id="SM00858">
    <property type="entry name" value="SAF"/>
    <property type="match status" value="1"/>
</dbReference>
<proteinExistence type="predicted"/>
<dbReference type="PANTHER" id="PTHR36307">
    <property type="entry name" value="FLAGELLA BASAL BODY P-RING FORMATION PROTEIN FLGA"/>
    <property type="match status" value="1"/>
</dbReference>
<keyword evidence="3" id="KW-0574">Periplasm</keyword>
<evidence type="ECO:0000256" key="1">
    <source>
        <dbReference type="ARBA" id="ARBA00004418"/>
    </source>
</evidence>
<dbReference type="PANTHER" id="PTHR36307:SF1">
    <property type="entry name" value="FLAGELLA BASAL BODY P-RING FORMATION PROTEIN FLGA"/>
    <property type="match status" value="1"/>
</dbReference>
<evidence type="ECO:0000313" key="5">
    <source>
        <dbReference type="EMBL" id="QYD70767.1"/>
    </source>
</evidence>